<comment type="subcellular location">
    <subcellularLocation>
        <location evidence="1 7">Cell membrane</location>
        <topology evidence="1 7">Multi-pass membrane protein</topology>
    </subcellularLocation>
</comment>
<evidence type="ECO:0000256" key="2">
    <source>
        <dbReference type="ARBA" id="ARBA00022448"/>
    </source>
</evidence>
<proteinExistence type="inferred from homology"/>
<name>A0A316D9K9_9BACL</name>
<comment type="caution">
    <text evidence="9">The sequence shown here is derived from an EMBL/GenBank/DDBJ whole genome shotgun (WGS) entry which is preliminary data.</text>
</comment>
<dbReference type="CDD" id="cd06261">
    <property type="entry name" value="TM_PBP2"/>
    <property type="match status" value="1"/>
</dbReference>
<keyword evidence="5 7" id="KW-1133">Transmembrane helix</keyword>
<dbReference type="Proteomes" id="UP000245634">
    <property type="component" value="Unassembled WGS sequence"/>
</dbReference>
<dbReference type="GO" id="GO:0055085">
    <property type="term" value="P:transmembrane transport"/>
    <property type="evidence" value="ECO:0007669"/>
    <property type="project" value="InterPro"/>
</dbReference>
<dbReference type="AlphaFoldDB" id="A0A316D9K9"/>
<dbReference type="Pfam" id="PF19300">
    <property type="entry name" value="BPD_transp_1_N"/>
    <property type="match status" value="1"/>
</dbReference>
<evidence type="ECO:0000259" key="8">
    <source>
        <dbReference type="PROSITE" id="PS50928"/>
    </source>
</evidence>
<feature type="transmembrane region" description="Helical" evidence="7">
    <location>
        <begin position="273"/>
        <end position="298"/>
    </location>
</feature>
<keyword evidence="6 7" id="KW-0472">Membrane</keyword>
<feature type="transmembrane region" description="Helical" evidence="7">
    <location>
        <begin position="173"/>
        <end position="191"/>
    </location>
</feature>
<dbReference type="PROSITE" id="PS50928">
    <property type="entry name" value="ABC_TM1"/>
    <property type="match status" value="1"/>
</dbReference>
<keyword evidence="10" id="KW-1185">Reference proteome</keyword>
<evidence type="ECO:0000256" key="1">
    <source>
        <dbReference type="ARBA" id="ARBA00004651"/>
    </source>
</evidence>
<feature type="transmembrane region" description="Helical" evidence="7">
    <location>
        <begin position="230"/>
        <end position="253"/>
    </location>
</feature>
<keyword evidence="2 7" id="KW-0813">Transport</keyword>
<dbReference type="PANTHER" id="PTHR43163">
    <property type="entry name" value="DIPEPTIDE TRANSPORT SYSTEM PERMEASE PROTEIN DPPB-RELATED"/>
    <property type="match status" value="1"/>
</dbReference>
<gene>
    <name evidence="9" type="ORF">C7459_106161</name>
</gene>
<reference evidence="9 10" key="1">
    <citation type="submission" date="2018-05" db="EMBL/GenBank/DDBJ databases">
        <title>Genomic Encyclopedia of Type Strains, Phase IV (KMG-IV): sequencing the most valuable type-strain genomes for metagenomic binning, comparative biology and taxonomic classification.</title>
        <authorList>
            <person name="Goeker M."/>
        </authorList>
    </citation>
    <scope>NUCLEOTIDE SEQUENCE [LARGE SCALE GENOMIC DNA]</scope>
    <source>
        <strain evidence="9 10">DSM 18773</strain>
    </source>
</reference>
<accession>A0A316D9K9</accession>
<dbReference type="InterPro" id="IPR000515">
    <property type="entry name" value="MetI-like"/>
</dbReference>
<evidence type="ECO:0000256" key="5">
    <source>
        <dbReference type="ARBA" id="ARBA00022989"/>
    </source>
</evidence>
<dbReference type="Pfam" id="PF00528">
    <property type="entry name" value="BPD_transp_1"/>
    <property type="match status" value="1"/>
</dbReference>
<dbReference type="RefSeq" id="WP_109688438.1">
    <property type="nucleotide sequence ID" value="NZ_QGGL01000006.1"/>
</dbReference>
<dbReference type="OrthoDB" id="2803660at2"/>
<feature type="domain" description="ABC transmembrane type-1" evidence="8">
    <location>
        <begin position="94"/>
        <end position="295"/>
    </location>
</feature>
<comment type="similarity">
    <text evidence="7">Belongs to the binding-protein-dependent transport system permease family.</text>
</comment>
<evidence type="ECO:0000313" key="9">
    <source>
        <dbReference type="EMBL" id="PWK13881.1"/>
    </source>
</evidence>
<evidence type="ECO:0000256" key="3">
    <source>
        <dbReference type="ARBA" id="ARBA00022475"/>
    </source>
</evidence>
<evidence type="ECO:0000256" key="4">
    <source>
        <dbReference type="ARBA" id="ARBA00022692"/>
    </source>
</evidence>
<dbReference type="PANTHER" id="PTHR43163:SF6">
    <property type="entry name" value="DIPEPTIDE TRANSPORT SYSTEM PERMEASE PROTEIN DPPB-RELATED"/>
    <property type="match status" value="1"/>
</dbReference>
<dbReference type="Gene3D" id="1.10.3720.10">
    <property type="entry name" value="MetI-like"/>
    <property type="match status" value="1"/>
</dbReference>
<evidence type="ECO:0000313" key="10">
    <source>
        <dbReference type="Proteomes" id="UP000245634"/>
    </source>
</evidence>
<dbReference type="SUPFAM" id="SSF161098">
    <property type="entry name" value="MetI-like"/>
    <property type="match status" value="1"/>
</dbReference>
<feature type="transmembrane region" description="Helical" evidence="7">
    <location>
        <begin position="129"/>
        <end position="153"/>
    </location>
</feature>
<evidence type="ECO:0000256" key="7">
    <source>
        <dbReference type="RuleBase" id="RU363032"/>
    </source>
</evidence>
<dbReference type="InterPro" id="IPR035906">
    <property type="entry name" value="MetI-like_sf"/>
</dbReference>
<protein>
    <submittedName>
        <fullName evidence="9">Oligopeptide transport system permease protein</fullName>
    </submittedName>
</protein>
<dbReference type="GO" id="GO:0005886">
    <property type="term" value="C:plasma membrane"/>
    <property type="evidence" value="ECO:0007669"/>
    <property type="project" value="UniProtKB-SubCell"/>
</dbReference>
<dbReference type="EMBL" id="QGGL01000006">
    <property type="protein sequence ID" value="PWK13881.1"/>
    <property type="molecule type" value="Genomic_DNA"/>
</dbReference>
<sequence length="309" mass="34157">MLRFILRRLIYGVITLWVLITLTFIMMHNLPGDPFANSQKLSKEALAVLKKTYGLDQPIWVQYGSYLKKIVSFDFGISFNYPTRTVNEVLTQTFPTSAELGMYAIIVAVLIGLTLGVIAALNHNKTWDYVAMLTAIVGVAAPALVIGPLLSYFIGVKLGWLPPALWKGPEYKILPTITLAFGTLATMARMMRTSMLDVVNQDYIKTARSKGLTKFAVVFKHTIRNAMLPIITILGVAVVNITTGAFVVEQIFAVPGMGKFFVQSITTNDYTMIMGMTIFYAALLIVAIMITDVLYGLIDPRIRLSKGGK</sequence>
<feature type="transmembrane region" description="Helical" evidence="7">
    <location>
        <begin position="9"/>
        <end position="27"/>
    </location>
</feature>
<feature type="transmembrane region" description="Helical" evidence="7">
    <location>
        <begin position="100"/>
        <end position="122"/>
    </location>
</feature>
<keyword evidence="3" id="KW-1003">Cell membrane</keyword>
<organism evidence="9 10">
    <name type="scientific">Tumebacillus permanentifrigoris</name>
    <dbReference type="NCBI Taxonomy" id="378543"/>
    <lineage>
        <taxon>Bacteria</taxon>
        <taxon>Bacillati</taxon>
        <taxon>Bacillota</taxon>
        <taxon>Bacilli</taxon>
        <taxon>Bacillales</taxon>
        <taxon>Alicyclobacillaceae</taxon>
        <taxon>Tumebacillus</taxon>
    </lineage>
</organism>
<evidence type="ECO:0000256" key="6">
    <source>
        <dbReference type="ARBA" id="ARBA00023136"/>
    </source>
</evidence>
<dbReference type="InterPro" id="IPR045621">
    <property type="entry name" value="BPD_transp_1_N"/>
</dbReference>
<keyword evidence="4 7" id="KW-0812">Transmembrane</keyword>